<organism evidence="1 2">
    <name type="scientific">Roridomyces roridus</name>
    <dbReference type="NCBI Taxonomy" id="1738132"/>
    <lineage>
        <taxon>Eukaryota</taxon>
        <taxon>Fungi</taxon>
        <taxon>Dikarya</taxon>
        <taxon>Basidiomycota</taxon>
        <taxon>Agaricomycotina</taxon>
        <taxon>Agaricomycetes</taxon>
        <taxon>Agaricomycetidae</taxon>
        <taxon>Agaricales</taxon>
        <taxon>Marasmiineae</taxon>
        <taxon>Mycenaceae</taxon>
        <taxon>Roridomyces</taxon>
    </lineage>
</organism>
<evidence type="ECO:0000313" key="2">
    <source>
        <dbReference type="Proteomes" id="UP001221142"/>
    </source>
</evidence>
<accession>A0AAD7AYI8</accession>
<dbReference type="Proteomes" id="UP001221142">
    <property type="component" value="Unassembled WGS sequence"/>
</dbReference>
<dbReference type="Pfam" id="PF08568">
    <property type="entry name" value="Kinetochor_Ybp2"/>
    <property type="match status" value="1"/>
</dbReference>
<proteinExistence type="predicted"/>
<dbReference type="EMBL" id="JARKIF010000111">
    <property type="protein sequence ID" value="KAJ7604248.1"/>
    <property type="molecule type" value="Genomic_DNA"/>
</dbReference>
<dbReference type="InterPro" id="IPR016024">
    <property type="entry name" value="ARM-type_fold"/>
</dbReference>
<dbReference type="InterPro" id="IPR013877">
    <property type="entry name" value="YAP-bd/ALF4/Glomulin"/>
</dbReference>
<gene>
    <name evidence="1" type="ORF">FB45DRAFT_957576</name>
</gene>
<protein>
    <submittedName>
        <fullName evidence="1">Uncharacterized protein</fullName>
    </submittedName>
</protein>
<evidence type="ECO:0000313" key="1">
    <source>
        <dbReference type="EMBL" id="KAJ7604248.1"/>
    </source>
</evidence>
<reference evidence="1" key="1">
    <citation type="submission" date="2023-03" db="EMBL/GenBank/DDBJ databases">
        <title>Massive genome expansion in bonnet fungi (Mycena s.s.) driven by repeated elements and novel gene families across ecological guilds.</title>
        <authorList>
            <consortium name="Lawrence Berkeley National Laboratory"/>
            <person name="Harder C.B."/>
            <person name="Miyauchi S."/>
            <person name="Viragh M."/>
            <person name="Kuo A."/>
            <person name="Thoen E."/>
            <person name="Andreopoulos B."/>
            <person name="Lu D."/>
            <person name="Skrede I."/>
            <person name="Drula E."/>
            <person name="Henrissat B."/>
            <person name="Morin E."/>
            <person name="Kohler A."/>
            <person name="Barry K."/>
            <person name="LaButti K."/>
            <person name="Morin E."/>
            <person name="Salamov A."/>
            <person name="Lipzen A."/>
            <person name="Mereny Z."/>
            <person name="Hegedus B."/>
            <person name="Baldrian P."/>
            <person name="Stursova M."/>
            <person name="Weitz H."/>
            <person name="Taylor A."/>
            <person name="Grigoriev I.V."/>
            <person name="Nagy L.G."/>
            <person name="Martin F."/>
            <person name="Kauserud H."/>
        </authorList>
    </citation>
    <scope>NUCLEOTIDE SEQUENCE</scope>
    <source>
        <strain evidence="1">9284</strain>
    </source>
</reference>
<dbReference type="GO" id="GO:0005737">
    <property type="term" value="C:cytoplasm"/>
    <property type="evidence" value="ECO:0007669"/>
    <property type="project" value="TreeGrafter"/>
</dbReference>
<dbReference type="AlphaFoldDB" id="A0AAD7AYI8"/>
<dbReference type="PANTHER" id="PTHR15430">
    <property type="entry name" value="GLOMULIN"/>
    <property type="match status" value="1"/>
</dbReference>
<comment type="caution">
    <text evidence="1">The sequence shown here is derived from an EMBL/GenBank/DDBJ whole genome shotgun (WGS) entry which is preliminary data.</text>
</comment>
<dbReference type="GO" id="GO:0055105">
    <property type="term" value="F:ubiquitin-protein transferase inhibitor activity"/>
    <property type="evidence" value="ECO:0007669"/>
    <property type="project" value="TreeGrafter"/>
</dbReference>
<dbReference type="SUPFAM" id="SSF48371">
    <property type="entry name" value="ARM repeat"/>
    <property type="match status" value="1"/>
</dbReference>
<dbReference type="InterPro" id="IPR019516">
    <property type="entry name" value="Glomulin/ALF4"/>
</dbReference>
<dbReference type="PANTHER" id="PTHR15430:SF1">
    <property type="entry name" value="GLOMULIN"/>
    <property type="match status" value="1"/>
</dbReference>
<sequence>MPNDIRALLNLPENEDVDSGVITALILSATTDEKSPASLDKIYTALSQSPSGDYLDPLSILPHLVPCFQPAAKSLITLVGEQGSAKEVVITAQEILERVNESLDAEDDDDDDGALESPSNQLISLICLYNSAIPRLTLRKKSASDTIRPLLSQLESAIQLAGSRFSRDQGRQVIATVSQLCSRVVSWAKDDAAACQGIAMALLETTLSSCAQCIQSSLAQRSFEELYPRLTIRSTVLPGWEDGERPIQEALTVYRAFGRTFSVDSVPSMPSTAYLILLAHSKPSDSGGLLPRILPILIASIQSNYALDEALSILLHSTTSGQELSPDISGPLCAILPSLASAHPDSDIRHQAFRILSRVLALTPPALRLEILKDLTTDSDLPQMRVAAVGLVKEAVLESLPREDRASIFASPIFLQTLGPVLLRPDPPDLFHPDLALKDIEDSAEPSRLVECLSLYYILLLRDNLNRTGIRDRDQISNVEKTLLTPLRSTLSRWMDNPAFTHGHIHDMMPVVSLKTSLERVDAAISNLRADSKV</sequence>
<keyword evidence="2" id="KW-1185">Reference proteome</keyword>
<name>A0AAD7AYI8_9AGAR</name>